<dbReference type="Pfam" id="PF18713">
    <property type="entry name" value="DUF5645"/>
    <property type="match status" value="1"/>
</dbReference>
<dbReference type="InterPro" id="IPR013653">
    <property type="entry name" value="GCN5-like_dom"/>
</dbReference>
<sequence>MEKDRLVEIPRSDWEEWRDLYKRDWPRHEIGFNVVQNYIDWSKHDRKIKDLVLYSLNGSWRENGTFVIIDRNYLHMYTLDESLDTLRRALELVDWDYYYIVMCEHEALLFDTFKKLNVRVGIARPHIMYFLSKEEALKFNVTVPAGLRLGSLEPRHAKIITDLWPHRETGSEFVIERLVRWNPSMGLFDEQGNLLGWCLCMQTGLMASLGVIEQRKGYGKLVVMAFAKKLAEMGRNLYATILVENEPSKALFAGLGFKPIKDINWIRNRERKFVEWSIEPYLALVVFHRLTMGEDRLVEIPRSDWEEWRDLYKRDWPRHEIAFNLVQNYINWSKHDRKIKDLVLYSLNGSWRENGTFVIIDRIDLYMYTLDESLDTLRRALELVDWDYYYVAVMCEHEALLFDTFKKLNVRVGIGRLNTMYFLPKEEALKFNVTVPAGLRLGSLEPRHAKIITDLWPHRERGSEFSIERLVRWNPSMGLFDEQGNLLGWCLLTQPGVMGSLGVIEQRKGYGKLVVMAFAKKLAEMGRNLYASILVENEPSKALFGGLGFKPIKDVNWIRNRERKFVEWSVEPYLAALAMQNDTLVRIPANAWEQLRDLFRKDWPRHEIAYNNVQNYIRWIERDPQISATLLVYSLNGHWRQTGTYIIIDHTDVFMYTLDSTGDTLKRMLLLLDWHHSYLMNMCLYRATVLEVYRLHRLEIAFDSADLIYHLPQQVAHRFRYDLPVGLSLQRIPPHYAAFIYNQWLNKSVGTEYFIERLLRWNVSMGLFCEGVREPLAWCIRTQNGALGLLGVVSQRKGYGSLVIKAIARRLAEQGYSTYASVRRTNVASRKLFEKLGFRAVGEASWLKNMKGTFDGCELRKAIKA</sequence>
<evidence type="ECO:0000259" key="1">
    <source>
        <dbReference type="PROSITE" id="PS51186"/>
    </source>
</evidence>
<keyword evidence="3" id="KW-1185">Reference proteome</keyword>
<dbReference type="Pfam" id="PF08445">
    <property type="entry name" value="FR47"/>
    <property type="match status" value="3"/>
</dbReference>
<dbReference type="PROSITE" id="PS51186">
    <property type="entry name" value="GNAT"/>
    <property type="match status" value="3"/>
</dbReference>
<dbReference type="VEuPathDB" id="VectorBase:AQUA005207"/>
<dbReference type="EnsemblMetazoa" id="AQUA005207-RA">
    <property type="protein sequence ID" value="AQUA005207-PA"/>
    <property type="gene ID" value="AQUA005207"/>
</dbReference>
<dbReference type="InterPro" id="IPR016181">
    <property type="entry name" value="Acyl_CoA_acyltransferase"/>
</dbReference>
<evidence type="ECO:0000313" key="2">
    <source>
        <dbReference type="EnsemblMetazoa" id="AQUA005207-PA"/>
    </source>
</evidence>
<organism evidence="2 3">
    <name type="scientific">Anopheles quadriannulatus</name>
    <name type="common">Mosquito</name>
    <dbReference type="NCBI Taxonomy" id="34691"/>
    <lineage>
        <taxon>Eukaryota</taxon>
        <taxon>Metazoa</taxon>
        <taxon>Ecdysozoa</taxon>
        <taxon>Arthropoda</taxon>
        <taxon>Hexapoda</taxon>
        <taxon>Insecta</taxon>
        <taxon>Pterygota</taxon>
        <taxon>Neoptera</taxon>
        <taxon>Endopterygota</taxon>
        <taxon>Diptera</taxon>
        <taxon>Nematocera</taxon>
        <taxon>Culicoidea</taxon>
        <taxon>Culicidae</taxon>
        <taxon>Anophelinae</taxon>
        <taxon>Anopheles</taxon>
    </lineage>
</organism>
<feature type="domain" description="N-acetyltransferase" evidence="1">
    <location>
        <begin position="727"/>
        <end position="864"/>
    </location>
</feature>
<dbReference type="Proteomes" id="UP000076407">
    <property type="component" value="Unassembled WGS sequence"/>
</dbReference>
<dbReference type="AlphaFoldDB" id="A0A182X5X1"/>
<feature type="domain" description="N-acetyltransferase" evidence="1">
    <location>
        <begin position="439"/>
        <end position="567"/>
    </location>
</feature>
<dbReference type="PANTHER" id="PTHR20958">
    <property type="entry name" value="GLYCINE N-ACYLTRANSFERASE-LIKE PROTEIN"/>
    <property type="match status" value="1"/>
</dbReference>
<dbReference type="InterPro" id="IPR053225">
    <property type="entry name" value="Acyl-CoA_N-acyltransferase"/>
</dbReference>
<evidence type="ECO:0000313" key="3">
    <source>
        <dbReference type="Proteomes" id="UP000076407"/>
    </source>
</evidence>
<dbReference type="PANTHER" id="PTHR20958:SF10">
    <property type="entry name" value="GH05617P-RELATED"/>
    <property type="match status" value="1"/>
</dbReference>
<proteinExistence type="predicted"/>
<reference evidence="2" key="1">
    <citation type="submission" date="2020-05" db="UniProtKB">
        <authorList>
            <consortium name="EnsemblMetazoa"/>
        </authorList>
    </citation>
    <scope>IDENTIFICATION</scope>
    <source>
        <strain evidence="2">SANGQUA</strain>
    </source>
</reference>
<dbReference type="InterPro" id="IPR041506">
    <property type="entry name" value="DUF5645"/>
</dbReference>
<protein>
    <recommendedName>
        <fullName evidence="1">N-acetyltransferase domain-containing protein</fullName>
    </recommendedName>
</protein>
<name>A0A182X5X1_ANOQN</name>
<dbReference type="SUPFAM" id="SSF55729">
    <property type="entry name" value="Acyl-CoA N-acyltransferases (Nat)"/>
    <property type="match status" value="3"/>
</dbReference>
<dbReference type="GO" id="GO:0016747">
    <property type="term" value="F:acyltransferase activity, transferring groups other than amino-acyl groups"/>
    <property type="evidence" value="ECO:0007669"/>
    <property type="project" value="InterPro"/>
</dbReference>
<dbReference type="Gene3D" id="3.40.630.30">
    <property type="match status" value="6"/>
</dbReference>
<accession>A0A182X5X1</accession>
<dbReference type="InterPro" id="IPR000182">
    <property type="entry name" value="GNAT_dom"/>
</dbReference>
<feature type="domain" description="N-acetyltransferase" evidence="1">
    <location>
        <begin position="147"/>
        <end position="275"/>
    </location>
</feature>